<accession>A0A0C9YWZ8</accession>
<keyword evidence="2" id="KW-1185">Reference proteome</keyword>
<gene>
    <name evidence="1" type="ORF">PISMIDRAFT_687761</name>
</gene>
<dbReference type="EMBL" id="KN833926">
    <property type="protein sequence ID" value="KIK14712.1"/>
    <property type="molecule type" value="Genomic_DNA"/>
</dbReference>
<proteinExistence type="predicted"/>
<name>A0A0C9YWZ8_9AGAM</name>
<dbReference type="AlphaFoldDB" id="A0A0C9YWZ8"/>
<sequence>MNESLPSVVPFLSKSLNSRARCVAGLASDDHGYVPRLRETEAILLTNGCF</sequence>
<reference evidence="1 2" key="1">
    <citation type="submission" date="2014-04" db="EMBL/GenBank/DDBJ databases">
        <authorList>
            <consortium name="DOE Joint Genome Institute"/>
            <person name="Kuo A."/>
            <person name="Kohler A."/>
            <person name="Costa M.D."/>
            <person name="Nagy L.G."/>
            <person name="Floudas D."/>
            <person name="Copeland A."/>
            <person name="Barry K.W."/>
            <person name="Cichocki N."/>
            <person name="Veneault-Fourrey C."/>
            <person name="LaButti K."/>
            <person name="Lindquist E.A."/>
            <person name="Lipzen A."/>
            <person name="Lundell T."/>
            <person name="Morin E."/>
            <person name="Murat C."/>
            <person name="Sun H."/>
            <person name="Tunlid A."/>
            <person name="Henrissat B."/>
            <person name="Grigoriev I.V."/>
            <person name="Hibbett D.S."/>
            <person name="Martin F."/>
            <person name="Nordberg H.P."/>
            <person name="Cantor M.N."/>
            <person name="Hua S.X."/>
        </authorList>
    </citation>
    <scope>NUCLEOTIDE SEQUENCE [LARGE SCALE GENOMIC DNA]</scope>
    <source>
        <strain evidence="1 2">441</strain>
    </source>
</reference>
<protein>
    <submittedName>
        <fullName evidence="1">Uncharacterized protein</fullName>
    </submittedName>
</protein>
<dbReference type="HOGENOM" id="CLU_3125624_0_0_1"/>
<reference evidence="2" key="2">
    <citation type="submission" date="2015-01" db="EMBL/GenBank/DDBJ databases">
        <title>Evolutionary Origins and Diversification of the Mycorrhizal Mutualists.</title>
        <authorList>
            <consortium name="DOE Joint Genome Institute"/>
            <consortium name="Mycorrhizal Genomics Consortium"/>
            <person name="Kohler A."/>
            <person name="Kuo A."/>
            <person name="Nagy L.G."/>
            <person name="Floudas D."/>
            <person name="Copeland A."/>
            <person name="Barry K.W."/>
            <person name="Cichocki N."/>
            <person name="Veneault-Fourrey C."/>
            <person name="LaButti K."/>
            <person name="Lindquist E.A."/>
            <person name="Lipzen A."/>
            <person name="Lundell T."/>
            <person name="Morin E."/>
            <person name="Murat C."/>
            <person name="Riley R."/>
            <person name="Ohm R."/>
            <person name="Sun H."/>
            <person name="Tunlid A."/>
            <person name="Henrissat B."/>
            <person name="Grigoriev I.V."/>
            <person name="Hibbett D.S."/>
            <person name="Martin F."/>
        </authorList>
    </citation>
    <scope>NUCLEOTIDE SEQUENCE [LARGE SCALE GENOMIC DNA]</scope>
    <source>
        <strain evidence="2">441</strain>
    </source>
</reference>
<organism evidence="1 2">
    <name type="scientific">Pisolithus microcarpus 441</name>
    <dbReference type="NCBI Taxonomy" id="765257"/>
    <lineage>
        <taxon>Eukaryota</taxon>
        <taxon>Fungi</taxon>
        <taxon>Dikarya</taxon>
        <taxon>Basidiomycota</taxon>
        <taxon>Agaricomycotina</taxon>
        <taxon>Agaricomycetes</taxon>
        <taxon>Agaricomycetidae</taxon>
        <taxon>Boletales</taxon>
        <taxon>Sclerodermatineae</taxon>
        <taxon>Pisolithaceae</taxon>
        <taxon>Pisolithus</taxon>
    </lineage>
</organism>
<evidence type="ECO:0000313" key="1">
    <source>
        <dbReference type="EMBL" id="KIK14712.1"/>
    </source>
</evidence>
<evidence type="ECO:0000313" key="2">
    <source>
        <dbReference type="Proteomes" id="UP000054018"/>
    </source>
</evidence>
<dbReference type="Proteomes" id="UP000054018">
    <property type="component" value="Unassembled WGS sequence"/>
</dbReference>